<proteinExistence type="inferred from homology"/>
<dbReference type="Gene3D" id="3.30.420.40">
    <property type="match status" value="2"/>
</dbReference>
<name>A0ABV2AA12_9GAMM</name>
<dbReference type="Pfam" id="PF02782">
    <property type="entry name" value="FGGY_C"/>
    <property type="match status" value="1"/>
</dbReference>
<organism evidence="6 7">
    <name type="scientific">Sinimarinibacterium thermocellulolyticum</name>
    <dbReference type="NCBI Taxonomy" id="3170016"/>
    <lineage>
        <taxon>Bacteria</taxon>
        <taxon>Pseudomonadati</taxon>
        <taxon>Pseudomonadota</taxon>
        <taxon>Gammaproteobacteria</taxon>
        <taxon>Nevskiales</taxon>
        <taxon>Nevskiaceae</taxon>
        <taxon>Sinimarinibacterium</taxon>
    </lineage>
</organism>
<dbReference type="InterPro" id="IPR000577">
    <property type="entry name" value="Carb_kinase_FGGY"/>
</dbReference>
<evidence type="ECO:0000313" key="6">
    <source>
        <dbReference type="EMBL" id="MES0873626.1"/>
    </source>
</evidence>
<dbReference type="InterPro" id="IPR050406">
    <property type="entry name" value="FGGY_Carb_Kinase"/>
</dbReference>
<feature type="domain" description="Carbohydrate kinase FGGY N-terminal" evidence="4">
    <location>
        <begin position="6"/>
        <end position="252"/>
    </location>
</feature>
<keyword evidence="2 6" id="KW-0808">Transferase</keyword>
<keyword evidence="3 6" id="KW-0418">Kinase</keyword>
<dbReference type="SUPFAM" id="SSF53067">
    <property type="entry name" value="Actin-like ATPase domain"/>
    <property type="match status" value="2"/>
</dbReference>
<keyword evidence="7" id="KW-1185">Reference proteome</keyword>
<dbReference type="EMBL" id="JBEPIJ010000005">
    <property type="protein sequence ID" value="MES0873626.1"/>
    <property type="molecule type" value="Genomic_DNA"/>
</dbReference>
<evidence type="ECO:0000256" key="3">
    <source>
        <dbReference type="ARBA" id="ARBA00022777"/>
    </source>
</evidence>
<accession>A0ABV2AA12</accession>
<comment type="caution">
    <text evidence="6">The sequence shown here is derived from an EMBL/GenBank/DDBJ whole genome shotgun (WGS) entry which is preliminary data.</text>
</comment>
<evidence type="ECO:0000313" key="7">
    <source>
        <dbReference type="Proteomes" id="UP001465331"/>
    </source>
</evidence>
<dbReference type="Proteomes" id="UP001465331">
    <property type="component" value="Unassembled WGS sequence"/>
</dbReference>
<dbReference type="CDD" id="cd07779">
    <property type="entry name" value="ASKHA_NBD_FGGY_YgcE-like"/>
    <property type="match status" value="1"/>
</dbReference>
<sequence>MPKHLLALDVGTQSARALVFDARGELLGKAQQAFEPVYVSPQPGWAEQDPERYWAAMCACSRQLWCDGLRPDDIAALALTTQRATMICVDAAGRVLRPAIVWLDQRRCTVPPRLSAFWRAAFRVAGATSLIAHLQREADANWLAQHEPALWRQTSKFLFLSGWLTQRLVGAYVDSAGCQVGFVPFDYKRLDWAGPRDFKWQAIALRRDQLPDLVAPGAPLGALTPAAAEALGVPPGLPLIAAAADKACEVLGSGATTPDTAQLSFGTTATINTTQPRYIEVQRMLPAYPAAIPGAWNTEIQIYRGFWMVSWFKREFAHREQALAAERGVAVEALFDELVASVPAGSMGLMLQPYWSPGVRDPGPEAKGGIIGFGDVHTRAHFYRAILEGLVYGLRAGRDEIERRTGVLIRRLLVSGGGSQSDQAMQITADIFGLPAERPPIYETSALGAAINAAVGLGWYRHHRDAVAAMTRKGKVFEPQPQVAALYDALYREVYRRMYARLQPLYARIRRITGYPPP</sequence>
<protein>
    <submittedName>
        <fullName evidence="6">FGGY-family carbohydrate kinase</fullName>
        <ecNumber evidence="6">2.7.1.-</ecNumber>
    </submittedName>
</protein>
<reference evidence="6 7" key="1">
    <citation type="submission" date="2024-06" db="EMBL/GenBank/DDBJ databases">
        <authorList>
            <person name="Li Z."/>
            <person name="Jiang Y."/>
        </authorList>
    </citation>
    <scope>NUCLEOTIDE SEQUENCE [LARGE SCALE GENOMIC DNA]</scope>
    <source>
        <strain evidence="6 7">HSW-8</strain>
    </source>
</reference>
<evidence type="ECO:0000256" key="2">
    <source>
        <dbReference type="ARBA" id="ARBA00022679"/>
    </source>
</evidence>
<dbReference type="PANTHER" id="PTHR43095:SF5">
    <property type="entry name" value="XYLULOSE KINASE"/>
    <property type="match status" value="1"/>
</dbReference>
<dbReference type="InterPro" id="IPR018484">
    <property type="entry name" value="FGGY_N"/>
</dbReference>
<evidence type="ECO:0000259" key="4">
    <source>
        <dbReference type="Pfam" id="PF00370"/>
    </source>
</evidence>
<gene>
    <name evidence="6" type="ORF">ABSH63_06360</name>
</gene>
<dbReference type="PIRSF" id="PIRSF000538">
    <property type="entry name" value="GlpK"/>
    <property type="match status" value="1"/>
</dbReference>
<dbReference type="RefSeq" id="WP_352888410.1">
    <property type="nucleotide sequence ID" value="NZ_JBEPIJ010000005.1"/>
</dbReference>
<dbReference type="PANTHER" id="PTHR43095">
    <property type="entry name" value="SUGAR KINASE"/>
    <property type="match status" value="1"/>
</dbReference>
<dbReference type="GO" id="GO:0016301">
    <property type="term" value="F:kinase activity"/>
    <property type="evidence" value="ECO:0007669"/>
    <property type="project" value="UniProtKB-KW"/>
</dbReference>
<feature type="domain" description="Carbohydrate kinase FGGY C-terminal" evidence="5">
    <location>
        <begin position="263"/>
        <end position="456"/>
    </location>
</feature>
<dbReference type="Pfam" id="PF00370">
    <property type="entry name" value="FGGY_N"/>
    <property type="match status" value="1"/>
</dbReference>
<evidence type="ECO:0000259" key="5">
    <source>
        <dbReference type="Pfam" id="PF02782"/>
    </source>
</evidence>
<evidence type="ECO:0000256" key="1">
    <source>
        <dbReference type="ARBA" id="ARBA00009156"/>
    </source>
</evidence>
<dbReference type="InterPro" id="IPR018485">
    <property type="entry name" value="FGGY_C"/>
</dbReference>
<dbReference type="InterPro" id="IPR043129">
    <property type="entry name" value="ATPase_NBD"/>
</dbReference>
<dbReference type="EC" id="2.7.1.-" evidence="6"/>
<comment type="similarity">
    <text evidence="1">Belongs to the FGGY kinase family.</text>
</comment>